<protein>
    <submittedName>
        <fullName evidence="2">Methyltransferase domain-containing protein</fullName>
    </submittedName>
</protein>
<feature type="domain" description="Methyltransferase" evidence="1">
    <location>
        <begin position="47"/>
        <end position="145"/>
    </location>
</feature>
<name>A0ABP9PKE2_9PSEU</name>
<comment type="caution">
    <text evidence="2">The sequence shown here is derived from an EMBL/GenBank/DDBJ whole genome shotgun (WGS) entry which is preliminary data.</text>
</comment>
<keyword evidence="3" id="KW-1185">Reference proteome</keyword>
<evidence type="ECO:0000313" key="3">
    <source>
        <dbReference type="Proteomes" id="UP001428817"/>
    </source>
</evidence>
<dbReference type="Proteomes" id="UP001428817">
    <property type="component" value="Unassembled WGS sequence"/>
</dbReference>
<dbReference type="InterPro" id="IPR029063">
    <property type="entry name" value="SAM-dependent_MTases_sf"/>
</dbReference>
<accession>A0ABP9PKE2</accession>
<organism evidence="2 3">
    <name type="scientific">Pseudonocardia eucalypti</name>
    <dbReference type="NCBI Taxonomy" id="648755"/>
    <lineage>
        <taxon>Bacteria</taxon>
        <taxon>Bacillati</taxon>
        <taxon>Actinomycetota</taxon>
        <taxon>Actinomycetes</taxon>
        <taxon>Pseudonocardiales</taxon>
        <taxon>Pseudonocardiaceae</taxon>
        <taxon>Pseudonocardia</taxon>
    </lineage>
</organism>
<dbReference type="CDD" id="cd02440">
    <property type="entry name" value="AdoMet_MTases"/>
    <property type="match status" value="1"/>
</dbReference>
<gene>
    <name evidence="2" type="ORF">GCM10023321_10030</name>
</gene>
<dbReference type="EMBL" id="BAABJP010000003">
    <property type="protein sequence ID" value="GAA5148135.1"/>
    <property type="molecule type" value="Genomic_DNA"/>
</dbReference>
<dbReference type="Pfam" id="PF13649">
    <property type="entry name" value="Methyltransf_25"/>
    <property type="match status" value="1"/>
</dbReference>
<evidence type="ECO:0000313" key="2">
    <source>
        <dbReference type="EMBL" id="GAA5148135.1"/>
    </source>
</evidence>
<reference evidence="3" key="1">
    <citation type="journal article" date="2019" name="Int. J. Syst. Evol. Microbiol.">
        <title>The Global Catalogue of Microorganisms (GCM) 10K type strain sequencing project: providing services to taxonomists for standard genome sequencing and annotation.</title>
        <authorList>
            <consortium name="The Broad Institute Genomics Platform"/>
            <consortium name="The Broad Institute Genome Sequencing Center for Infectious Disease"/>
            <person name="Wu L."/>
            <person name="Ma J."/>
        </authorList>
    </citation>
    <scope>NUCLEOTIDE SEQUENCE [LARGE SCALE GENOMIC DNA]</scope>
    <source>
        <strain evidence="3">JCM 18303</strain>
    </source>
</reference>
<sequence length="203" mass="22274">MFNPTRELLTFMSVVARRPATVGAFAPSSVPLAERLASVVPRSATTVVELGPGTGPVSAAIHRRLPVGVRHIGVEIDEQLVEYLRANQVPLDVVHGDAGELRALLAERGIQRVDAVVSGLPWAVFDTDRQRQILGEVASVLDPEGVFTTFAYLHALPSRPARRFRAMLRSHFDEVLMTTSVWRNLPPAVTYVCRRVKPHAELG</sequence>
<dbReference type="GO" id="GO:0032259">
    <property type="term" value="P:methylation"/>
    <property type="evidence" value="ECO:0007669"/>
    <property type="project" value="UniProtKB-KW"/>
</dbReference>
<dbReference type="GO" id="GO:0008168">
    <property type="term" value="F:methyltransferase activity"/>
    <property type="evidence" value="ECO:0007669"/>
    <property type="project" value="UniProtKB-KW"/>
</dbReference>
<evidence type="ECO:0000259" key="1">
    <source>
        <dbReference type="Pfam" id="PF13649"/>
    </source>
</evidence>
<dbReference type="InterPro" id="IPR041698">
    <property type="entry name" value="Methyltransf_25"/>
</dbReference>
<proteinExistence type="predicted"/>
<keyword evidence="2" id="KW-0489">Methyltransferase</keyword>
<dbReference type="RefSeq" id="WP_345702573.1">
    <property type="nucleotide sequence ID" value="NZ_BAABJP010000003.1"/>
</dbReference>
<dbReference type="Gene3D" id="3.40.50.150">
    <property type="entry name" value="Vaccinia Virus protein VP39"/>
    <property type="match status" value="1"/>
</dbReference>
<keyword evidence="2" id="KW-0808">Transferase</keyword>
<dbReference type="SUPFAM" id="SSF53335">
    <property type="entry name" value="S-adenosyl-L-methionine-dependent methyltransferases"/>
    <property type="match status" value="1"/>
</dbReference>